<evidence type="ECO:0000313" key="1">
    <source>
        <dbReference type="EMBL" id="KOH46797.1"/>
    </source>
</evidence>
<name>A0A0L8VF60_9BACT</name>
<gene>
    <name evidence="1" type="ORF">NC99_03830</name>
</gene>
<reference evidence="2" key="1">
    <citation type="submission" date="2015-07" db="EMBL/GenBank/DDBJ databases">
        <title>Genome sequencing of Sunxiuqinia dokdonensis strain SK.</title>
        <authorList>
            <person name="Ahn S."/>
            <person name="Kim B.-C."/>
        </authorList>
    </citation>
    <scope>NUCLEOTIDE SEQUENCE [LARGE SCALE GENOMIC DNA]</scope>
    <source>
        <strain evidence="2">SK</strain>
    </source>
</reference>
<evidence type="ECO:0000313" key="2">
    <source>
        <dbReference type="Proteomes" id="UP000036958"/>
    </source>
</evidence>
<proteinExistence type="predicted"/>
<dbReference type="EMBL" id="LGIA01000018">
    <property type="protein sequence ID" value="KOH46797.1"/>
    <property type="molecule type" value="Genomic_DNA"/>
</dbReference>
<protein>
    <submittedName>
        <fullName evidence="1">Uncharacterized protein</fullName>
    </submittedName>
</protein>
<organism evidence="1 2">
    <name type="scientific">Sunxiuqinia dokdonensis</name>
    <dbReference type="NCBI Taxonomy" id="1409788"/>
    <lineage>
        <taxon>Bacteria</taxon>
        <taxon>Pseudomonadati</taxon>
        <taxon>Bacteroidota</taxon>
        <taxon>Bacteroidia</taxon>
        <taxon>Marinilabiliales</taxon>
        <taxon>Prolixibacteraceae</taxon>
        <taxon>Sunxiuqinia</taxon>
    </lineage>
</organism>
<accession>A0A0L8VF60</accession>
<sequence>MNFITQFLFLNNYKPISYSTFYFLKASEKKNVKLQFFV</sequence>
<dbReference type="Proteomes" id="UP000036958">
    <property type="component" value="Unassembled WGS sequence"/>
</dbReference>
<keyword evidence="2" id="KW-1185">Reference proteome</keyword>
<comment type="caution">
    <text evidence="1">The sequence shown here is derived from an EMBL/GenBank/DDBJ whole genome shotgun (WGS) entry which is preliminary data.</text>
</comment>
<dbReference type="AlphaFoldDB" id="A0A0L8VF60"/>